<comment type="caution">
    <text evidence="8">The sequence shown here is derived from an EMBL/GenBank/DDBJ whole genome shotgun (WGS) entry which is preliminary data.</text>
</comment>
<reference evidence="8 9" key="1">
    <citation type="submission" date="2024-05" db="EMBL/GenBank/DDBJ databases">
        <authorList>
            <person name="Wallberg A."/>
        </authorList>
    </citation>
    <scope>NUCLEOTIDE SEQUENCE [LARGE SCALE GENOMIC DNA]</scope>
</reference>
<dbReference type="PROSITE" id="PS00287">
    <property type="entry name" value="CYSTATIN"/>
    <property type="match status" value="2"/>
</dbReference>
<dbReference type="PANTHER" id="PTHR46186:SF2">
    <property type="entry name" value="CYSTATIN"/>
    <property type="match status" value="1"/>
</dbReference>
<evidence type="ECO:0000259" key="7">
    <source>
        <dbReference type="SMART" id="SM00043"/>
    </source>
</evidence>
<dbReference type="CDD" id="cd00042">
    <property type="entry name" value="CY"/>
    <property type="match status" value="5"/>
</dbReference>
<feature type="chain" id="PRO_5044010736" description="Cystatin domain-containing protein" evidence="6">
    <location>
        <begin position="27"/>
        <end position="1154"/>
    </location>
</feature>
<dbReference type="Pfam" id="PF00031">
    <property type="entry name" value="Cystatin"/>
    <property type="match status" value="5"/>
</dbReference>
<dbReference type="GO" id="GO:0031982">
    <property type="term" value="C:vesicle"/>
    <property type="evidence" value="ECO:0007669"/>
    <property type="project" value="TreeGrafter"/>
</dbReference>
<dbReference type="SMART" id="SM00043">
    <property type="entry name" value="CY"/>
    <property type="match status" value="5"/>
</dbReference>
<evidence type="ECO:0000256" key="6">
    <source>
        <dbReference type="SAM" id="SignalP"/>
    </source>
</evidence>
<feature type="domain" description="Cystatin" evidence="7">
    <location>
        <begin position="843"/>
        <end position="952"/>
    </location>
</feature>
<dbReference type="InterPro" id="IPR018073">
    <property type="entry name" value="Prot_inh_cystat_CS"/>
</dbReference>
<keyword evidence="3" id="KW-0789">Thiol protease inhibitor</keyword>
<dbReference type="PANTHER" id="PTHR46186">
    <property type="entry name" value="CYSTATIN"/>
    <property type="match status" value="1"/>
</dbReference>
<keyword evidence="9" id="KW-1185">Reference proteome</keyword>
<accession>A0AAV2Q8B6</accession>
<evidence type="ECO:0000256" key="5">
    <source>
        <dbReference type="SAM" id="MobiDB-lite"/>
    </source>
</evidence>
<feature type="region of interest" description="Disordered" evidence="5">
    <location>
        <begin position="996"/>
        <end position="1039"/>
    </location>
</feature>
<keyword evidence="2" id="KW-0646">Protease inhibitor</keyword>
<evidence type="ECO:0000256" key="3">
    <source>
        <dbReference type="ARBA" id="ARBA00022704"/>
    </source>
</evidence>
<dbReference type="Proteomes" id="UP001497623">
    <property type="component" value="Unassembled WGS sequence"/>
</dbReference>
<feature type="region of interest" description="Disordered" evidence="5">
    <location>
        <begin position="51"/>
        <end position="82"/>
    </location>
</feature>
<dbReference type="SUPFAM" id="SSF54403">
    <property type="entry name" value="Cystatin/monellin"/>
    <property type="match status" value="6"/>
</dbReference>
<evidence type="ECO:0000313" key="8">
    <source>
        <dbReference type="EMBL" id="CAL4075557.1"/>
    </source>
</evidence>
<dbReference type="AlphaFoldDB" id="A0AAV2Q8B6"/>
<sequence length="1154" mass="126967">MRWSPQLVTVVVVGAWLGLLGQGVRGQIPLPTAPQETVNVNIGAHGGVPHSGSAVGVPLPPLGHGQAGASGPSASGGSGSHAPVGIPLPTITNPELVHTGVNHPIVVPLDHAAGGAPLPPYHPVGGNGVGGGLFGGQGATGGLRAVNDPTKDEAVRRVSGLASVRERMQKETRADNAVKITNVITAHKQVVAGQLVYLSMKVSETKCPIGTPDLSACVLDPTEDEHVCEIVVWERPWLNSSKIIDEKTRCIDAEDDVDFDAWGPVNRLGSALGASEINIPNLPDHIDEKQMSIEAFNYVDFASDSKFRGELVSYDIENIMFDPVMNSTKVRVKVEYGFTYCIKWVGRTEQRLCPHNTDHDHYVCSVTVVDNPNEITSLSVIRDRDDDIPCIRKREVQEELVIPVRAPCLGCPQAAPLSDPTILEIADFALTEYDRTSNDDDLHMVLKLIKAQTQVVAGIKYYLTLEIAETTCSKLVTGVDVNRTFCNQDHTEETKICDIVVIEQSWIPTRDLVDARCTDSDSYGASTIDEFIVPVGVGGVSLLGAAPQPGIQHFASPLFPEPSISGANNNRNIVDQEAQQLAQLIAQEYNHREDDDDEYYKVVKVHEATATATGGRRLVVELGETFCNKRQILTADAGVACQLDPTEETEVCTAEIADPSNTHLITSFHCQDMDDYLVTKMSPSLSSFHIMDHPFLNFPNTGSQGLTGGMTAQNTNTREIKDLAAYVAQQYNLRSDEDELFIMTNIISAHSQVVNGRKYLLEVEVSESHCKKYQLIADPSRCPLAFDEEPEVCQAEIMISTNQQRELTRLYCDDRDDYYTNKILRNQHPSGVAIGGTSGFTGGLTGGWSAVNVNDTKLQHLALMVADEFDLRSDEDNIFVVHHLVEAKQQVVSGMNYHLVIELAETVCPKYKTSINKARCHVDIGEEHMVCEAKIWEQSWLNKLEVTDLRCAEKDEFTQGHESVEILFPEVHPTSHARPVFLNKFFRDNSAESEESNERFYSAGSGRHSIRRHDSDEDDSDELPSFSRHRGKRSSIRADPLDSKVQKLAEFSINTLDALGDDPRRRVLTEVISAKKKVVSGLQWSLRVLVTWTSCMKDDPTVPSSECIADANEPQYICDLTVFEKPWVSVKPTPGSHFRKVTEANCKPISTPTQ</sequence>
<evidence type="ECO:0000313" key="9">
    <source>
        <dbReference type="Proteomes" id="UP001497623"/>
    </source>
</evidence>
<dbReference type="GO" id="GO:0005737">
    <property type="term" value="C:cytoplasm"/>
    <property type="evidence" value="ECO:0007669"/>
    <property type="project" value="TreeGrafter"/>
</dbReference>
<comment type="similarity">
    <text evidence="1">Belongs to the cystatin family.</text>
</comment>
<name>A0AAV2Q8B6_MEGNR</name>
<organism evidence="8 9">
    <name type="scientific">Meganyctiphanes norvegica</name>
    <name type="common">Northern krill</name>
    <name type="synonym">Thysanopoda norvegica</name>
    <dbReference type="NCBI Taxonomy" id="48144"/>
    <lineage>
        <taxon>Eukaryota</taxon>
        <taxon>Metazoa</taxon>
        <taxon>Ecdysozoa</taxon>
        <taxon>Arthropoda</taxon>
        <taxon>Crustacea</taxon>
        <taxon>Multicrustacea</taxon>
        <taxon>Malacostraca</taxon>
        <taxon>Eumalacostraca</taxon>
        <taxon>Eucarida</taxon>
        <taxon>Euphausiacea</taxon>
        <taxon>Euphausiidae</taxon>
        <taxon>Meganyctiphanes</taxon>
    </lineage>
</organism>
<dbReference type="EMBL" id="CAXKWB010004808">
    <property type="protein sequence ID" value="CAL4075557.1"/>
    <property type="molecule type" value="Genomic_DNA"/>
</dbReference>
<feature type="domain" description="Cystatin" evidence="7">
    <location>
        <begin position="407"/>
        <end position="518"/>
    </location>
</feature>
<evidence type="ECO:0000256" key="4">
    <source>
        <dbReference type="ARBA" id="ARBA00023157"/>
    </source>
</evidence>
<dbReference type="Gene3D" id="3.10.450.10">
    <property type="match status" value="6"/>
</dbReference>
<feature type="domain" description="Cystatin" evidence="7">
    <location>
        <begin position="705"/>
        <end position="813"/>
    </location>
</feature>
<dbReference type="GO" id="GO:0005615">
    <property type="term" value="C:extracellular space"/>
    <property type="evidence" value="ECO:0007669"/>
    <property type="project" value="TreeGrafter"/>
</dbReference>
<feature type="domain" description="Cystatin" evidence="7">
    <location>
        <begin position="138"/>
        <end position="251"/>
    </location>
</feature>
<dbReference type="GO" id="GO:0004869">
    <property type="term" value="F:cysteine-type endopeptidase inhibitor activity"/>
    <property type="evidence" value="ECO:0007669"/>
    <property type="project" value="UniProtKB-KW"/>
</dbReference>
<dbReference type="InterPro" id="IPR046350">
    <property type="entry name" value="Cystatin_sf"/>
</dbReference>
<keyword evidence="6" id="KW-0732">Signal</keyword>
<evidence type="ECO:0000256" key="1">
    <source>
        <dbReference type="ARBA" id="ARBA00009403"/>
    </source>
</evidence>
<keyword evidence="4" id="KW-1015">Disulfide bond</keyword>
<protein>
    <recommendedName>
        <fullName evidence="7">Cystatin domain-containing protein</fullName>
    </recommendedName>
</protein>
<dbReference type="FunFam" id="3.10.450.10:FF:000004">
    <property type="entry name" value="Cystatin C"/>
    <property type="match status" value="1"/>
</dbReference>
<feature type="domain" description="Cystatin" evidence="7">
    <location>
        <begin position="1030"/>
        <end position="1147"/>
    </location>
</feature>
<feature type="signal peptide" evidence="6">
    <location>
        <begin position="1"/>
        <end position="26"/>
    </location>
</feature>
<evidence type="ECO:0000256" key="2">
    <source>
        <dbReference type="ARBA" id="ARBA00022690"/>
    </source>
</evidence>
<gene>
    <name evidence="8" type="ORF">MNOR_LOCUS9800</name>
</gene>
<feature type="compositionally biased region" description="Low complexity" evidence="5">
    <location>
        <begin position="63"/>
        <end position="73"/>
    </location>
</feature>
<proteinExistence type="inferred from homology"/>
<dbReference type="InterPro" id="IPR000010">
    <property type="entry name" value="Cystatin_dom"/>
</dbReference>